<dbReference type="InterPro" id="IPR035901">
    <property type="entry name" value="GIY-YIG_endonuc_sf"/>
</dbReference>
<dbReference type="Pfam" id="PF01541">
    <property type="entry name" value="GIY-YIG"/>
    <property type="match status" value="1"/>
</dbReference>
<accession>A0A380TKU9</accession>
<name>A0A380TKU9_9HYPH</name>
<dbReference type="AlphaFoldDB" id="A0A380TKU9"/>
<feature type="domain" description="GIY-YIG" evidence="1">
    <location>
        <begin position="44"/>
        <end position="78"/>
    </location>
</feature>
<proteinExistence type="predicted"/>
<keyword evidence="2" id="KW-0614">Plasmid</keyword>
<sequence>MIIGDTMHEIFRAFTENLQPKFEALMAQAPVTDTILHPDIKGSGIYMFSEGGKSLYVGRTRDVRKRYGQHTRRSSGHNNAPFAFKLARETTGFLKSNYRPGETSRAGLLLKPEFASAFADAIERIRRMEFRFVEEADPTRQCLLEVYVSVVCGSPYNDFDTH</sequence>
<dbReference type="SUPFAM" id="SSF82771">
    <property type="entry name" value="GIY-YIG endonuclease"/>
    <property type="match status" value="1"/>
</dbReference>
<geneLocation type="plasmid" evidence="2">
    <name>1</name>
</geneLocation>
<reference evidence="2" key="1">
    <citation type="submission" date="2018-07" db="EMBL/GenBank/DDBJ databases">
        <authorList>
            <person name="Quirk P.G."/>
            <person name="Krulwich T.A."/>
        </authorList>
    </citation>
    <scope>NUCLEOTIDE SEQUENCE</scope>
    <source>
        <strain evidence="2">T2.30D-1.1_plasmid</strain>
        <plasmid evidence="2">1</plasmid>
    </source>
</reference>
<dbReference type="EMBL" id="LS974446">
    <property type="protein sequence ID" value="SUS16593.1"/>
    <property type="molecule type" value="Genomic_DNA"/>
</dbReference>
<evidence type="ECO:0000259" key="1">
    <source>
        <dbReference type="Pfam" id="PF01541"/>
    </source>
</evidence>
<evidence type="ECO:0000313" key="2">
    <source>
        <dbReference type="EMBL" id="SUS16593.1"/>
    </source>
</evidence>
<gene>
    <name evidence="2" type="ORF">RHIZ70P_89</name>
</gene>
<protein>
    <recommendedName>
        <fullName evidence="1">GIY-YIG domain-containing protein</fullName>
    </recommendedName>
</protein>
<organism evidence="2">
    <name type="scientific">Ciceribacter selenitireducens ATCC BAA-1503</name>
    <dbReference type="NCBI Taxonomy" id="1336235"/>
    <lineage>
        <taxon>Bacteria</taxon>
        <taxon>Pseudomonadati</taxon>
        <taxon>Pseudomonadota</taxon>
        <taxon>Alphaproteobacteria</taxon>
        <taxon>Hyphomicrobiales</taxon>
        <taxon>Rhizobiaceae</taxon>
        <taxon>Ciceribacter</taxon>
    </lineage>
</organism>
<dbReference type="InterPro" id="IPR000305">
    <property type="entry name" value="GIY-YIG_endonuc"/>
</dbReference>